<proteinExistence type="predicted"/>
<evidence type="ECO:0000256" key="1">
    <source>
        <dbReference type="ARBA" id="ARBA00022656"/>
    </source>
</evidence>
<accession>A7SMA6</accession>
<sequence length="176" mass="19727">MALIEWAMANRRLLDVHSKMHKEALLVFLCCAVSVWASENILRDCKQNIYGCCPDGKTDAKGRGGEGCGVEMCMDMMNRCDRIQKFCKLGSKPHSELTSGDYNRLRFMKNNCAKTCGMCKHRAPRVCERSIFGCCWDNSPAQGPDTTPGVDCPVDNKARRRSSSAHTKIENRQTNV</sequence>
<feature type="compositionally biased region" description="Basic and acidic residues" evidence="3">
    <location>
        <begin position="167"/>
        <end position="176"/>
    </location>
</feature>
<dbReference type="Proteomes" id="UP000001593">
    <property type="component" value="Unassembled WGS sequence"/>
</dbReference>
<evidence type="ECO:0000256" key="3">
    <source>
        <dbReference type="SAM" id="MobiDB-lite"/>
    </source>
</evidence>
<dbReference type="OMA" id="VCERSIF"/>
<comment type="caution">
    <text evidence="2">Lacks conserved residue(s) required for the propagation of feature annotation.</text>
</comment>
<name>A7SMA6_NEMVE</name>
<protein>
    <recommendedName>
        <fullName evidence="4">ShKT domain-containing protein</fullName>
    </recommendedName>
</protein>
<evidence type="ECO:0000313" key="5">
    <source>
        <dbReference type="EMBL" id="EDO35152.1"/>
    </source>
</evidence>
<evidence type="ECO:0000256" key="2">
    <source>
        <dbReference type="PROSITE-ProRule" id="PRU01005"/>
    </source>
</evidence>
<reference evidence="5 6" key="1">
    <citation type="journal article" date="2007" name="Science">
        <title>Sea anemone genome reveals ancestral eumetazoan gene repertoire and genomic organization.</title>
        <authorList>
            <person name="Putnam N.H."/>
            <person name="Srivastava M."/>
            <person name="Hellsten U."/>
            <person name="Dirks B."/>
            <person name="Chapman J."/>
            <person name="Salamov A."/>
            <person name="Terry A."/>
            <person name="Shapiro H."/>
            <person name="Lindquist E."/>
            <person name="Kapitonov V.V."/>
            <person name="Jurka J."/>
            <person name="Genikhovich G."/>
            <person name="Grigoriev I.V."/>
            <person name="Lucas S.M."/>
            <person name="Steele R.E."/>
            <person name="Finnerty J.R."/>
            <person name="Technau U."/>
            <person name="Martindale M.Q."/>
            <person name="Rokhsar D.S."/>
        </authorList>
    </citation>
    <scope>NUCLEOTIDE SEQUENCE [LARGE SCALE GENOMIC DNA]</scope>
    <source>
        <strain evidence="6">CH2 X CH6</strain>
    </source>
</reference>
<organism evidence="5 6">
    <name type="scientific">Nematostella vectensis</name>
    <name type="common">Starlet sea anemone</name>
    <dbReference type="NCBI Taxonomy" id="45351"/>
    <lineage>
        <taxon>Eukaryota</taxon>
        <taxon>Metazoa</taxon>
        <taxon>Cnidaria</taxon>
        <taxon>Anthozoa</taxon>
        <taxon>Hexacorallia</taxon>
        <taxon>Actiniaria</taxon>
        <taxon>Edwardsiidae</taxon>
        <taxon>Nematostella</taxon>
    </lineage>
</organism>
<keyword evidence="6" id="KW-1185">Reference proteome</keyword>
<evidence type="ECO:0000313" key="6">
    <source>
        <dbReference type="Proteomes" id="UP000001593"/>
    </source>
</evidence>
<feature type="region of interest" description="Disordered" evidence="3">
    <location>
        <begin position="144"/>
        <end position="176"/>
    </location>
</feature>
<gene>
    <name evidence="5" type="ORF">NEMVEDRAFT_v1g214461</name>
</gene>
<dbReference type="PhylomeDB" id="A7SMA6"/>
<dbReference type="PROSITE" id="PS51670">
    <property type="entry name" value="SHKT"/>
    <property type="match status" value="1"/>
</dbReference>
<dbReference type="GO" id="GO:0090729">
    <property type="term" value="F:toxin activity"/>
    <property type="evidence" value="ECO:0007669"/>
    <property type="project" value="UniProtKB-KW"/>
</dbReference>
<dbReference type="EMBL" id="DS469707">
    <property type="protein sequence ID" value="EDO35152.1"/>
    <property type="molecule type" value="Genomic_DNA"/>
</dbReference>
<dbReference type="InterPro" id="IPR003582">
    <property type="entry name" value="ShKT_dom"/>
</dbReference>
<feature type="domain" description="ShKT" evidence="4">
    <location>
        <begin position="73"/>
        <end position="119"/>
    </location>
</feature>
<dbReference type="AlphaFoldDB" id="A7SMA6"/>
<dbReference type="HOGENOM" id="CLU_1526996_0_0_1"/>
<dbReference type="InParanoid" id="A7SMA6"/>
<evidence type="ECO:0000259" key="4">
    <source>
        <dbReference type="PROSITE" id="PS51670"/>
    </source>
</evidence>
<keyword evidence="1" id="KW-0800">Toxin</keyword>